<proteinExistence type="predicted"/>
<comment type="caution">
    <text evidence="3">The sequence shown here is derived from an EMBL/GenBank/DDBJ whole genome shotgun (WGS) entry which is preliminary data.</text>
</comment>
<protein>
    <recommendedName>
        <fullName evidence="5">Integral membrane protein</fullName>
    </recommendedName>
</protein>
<feature type="transmembrane region" description="Helical" evidence="1">
    <location>
        <begin position="62"/>
        <end position="83"/>
    </location>
</feature>
<keyword evidence="1" id="KW-0472">Membrane</keyword>
<evidence type="ECO:0000313" key="3">
    <source>
        <dbReference type="EMBL" id="KAJ5321031.1"/>
    </source>
</evidence>
<evidence type="ECO:0000313" key="4">
    <source>
        <dbReference type="Proteomes" id="UP001147746"/>
    </source>
</evidence>
<evidence type="ECO:0000256" key="2">
    <source>
        <dbReference type="SAM" id="SignalP"/>
    </source>
</evidence>
<name>A0A9W9PZI9_9EURO</name>
<feature type="transmembrane region" description="Helical" evidence="1">
    <location>
        <begin position="95"/>
        <end position="114"/>
    </location>
</feature>
<dbReference type="OrthoDB" id="1523883at2759"/>
<keyword evidence="1" id="KW-0812">Transmembrane</keyword>
<accession>A0A9W9PZI9</accession>
<keyword evidence="2" id="KW-0732">Signal</keyword>
<reference evidence="3" key="2">
    <citation type="journal article" date="2023" name="IMA Fungus">
        <title>Comparative genomic study of the Penicillium genus elucidates a diverse pangenome and 15 lateral gene transfer events.</title>
        <authorList>
            <person name="Petersen C."/>
            <person name="Sorensen T."/>
            <person name="Nielsen M.R."/>
            <person name="Sondergaard T.E."/>
            <person name="Sorensen J.L."/>
            <person name="Fitzpatrick D.A."/>
            <person name="Frisvad J.C."/>
            <person name="Nielsen K.L."/>
        </authorList>
    </citation>
    <scope>NUCLEOTIDE SEQUENCE</scope>
    <source>
        <strain evidence="3">IBT 21472</strain>
    </source>
</reference>
<evidence type="ECO:0008006" key="5">
    <source>
        <dbReference type="Google" id="ProtNLM"/>
    </source>
</evidence>
<evidence type="ECO:0000256" key="1">
    <source>
        <dbReference type="SAM" id="Phobius"/>
    </source>
</evidence>
<dbReference type="EMBL" id="JAPZBO010000003">
    <property type="protein sequence ID" value="KAJ5321031.1"/>
    <property type="molecule type" value="Genomic_DNA"/>
</dbReference>
<dbReference type="AlphaFoldDB" id="A0A9W9PZI9"/>
<feature type="chain" id="PRO_5041115705" description="Integral membrane protein" evidence="2">
    <location>
        <begin position="16"/>
        <end position="163"/>
    </location>
</feature>
<keyword evidence="1" id="KW-1133">Transmembrane helix</keyword>
<sequence>MASGLIFNPIHLLHAAPLATSTATLAHALLELITNSAFLQPHIRQQSEPVLPTWYDQVFGRAVWTVVTLNLSTISAAAATLLLNRQRRDLQTPVFYWAGMAGAIGHLMFVPFVAGPVQRIVEAKGEKPESTRDMERWLSVHRVRMLVADLPAWIAFVGAVLTL</sequence>
<gene>
    <name evidence="3" type="ORF">N7476_004033</name>
</gene>
<feature type="signal peptide" evidence="2">
    <location>
        <begin position="1"/>
        <end position="15"/>
    </location>
</feature>
<reference evidence="3" key="1">
    <citation type="submission" date="2022-12" db="EMBL/GenBank/DDBJ databases">
        <authorList>
            <person name="Petersen C."/>
        </authorList>
    </citation>
    <scope>NUCLEOTIDE SEQUENCE</scope>
    <source>
        <strain evidence="3">IBT 21472</strain>
    </source>
</reference>
<keyword evidence="4" id="KW-1185">Reference proteome</keyword>
<dbReference type="Proteomes" id="UP001147746">
    <property type="component" value="Unassembled WGS sequence"/>
</dbReference>
<organism evidence="3 4">
    <name type="scientific">Penicillium atrosanguineum</name>
    <dbReference type="NCBI Taxonomy" id="1132637"/>
    <lineage>
        <taxon>Eukaryota</taxon>
        <taxon>Fungi</taxon>
        <taxon>Dikarya</taxon>
        <taxon>Ascomycota</taxon>
        <taxon>Pezizomycotina</taxon>
        <taxon>Eurotiomycetes</taxon>
        <taxon>Eurotiomycetidae</taxon>
        <taxon>Eurotiales</taxon>
        <taxon>Aspergillaceae</taxon>
        <taxon>Penicillium</taxon>
    </lineage>
</organism>